<reference evidence="2 3" key="1">
    <citation type="submission" date="2024-02" db="EMBL/GenBank/DDBJ databases">
        <title>Herpetosiphon gulosus NBRC 112829.</title>
        <authorList>
            <person name="Ichikawa N."/>
            <person name="Katano-Makiyama Y."/>
            <person name="Hidaka K."/>
        </authorList>
    </citation>
    <scope>NUCLEOTIDE SEQUENCE [LARGE SCALE GENOMIC DNA]</scope>
    <source>
        <strain evidence="2 3">NBRC 112829</strain>
    </source>
</reference>
<dbReference type="Proteomes" id="UP001428290">
    <property type="component" value="Unassembled WGS sequence"/>
</dbReference>
<evidence type="ECO:0000313" key="3">
    <source>
        <dbReference type="Proteomes" id="UP001428290"/>
    </source>
</evidence>
<feature type="transmembrane region" description="Helical" evidence="1">
    <location>
        <begin position="12"/>
        <end position="30"/>
    </location>
</feature>
<keyword evidence="1" id="KW-0812">Transmembrane</keyword>
<proteinExistence type="predicted"/>
<keyword evidence="1" id="KW-0472">Membrane</keyword>
<keyword evidence="3" id="KW-1185">Reference proteome</keyword>
<gene>
    <name evidence="2" type="ORF">Hgul01_00557</name>
</gene>
<sequence>MKIFQRSRFYKPVWAISICFILYPLSFILAKNVHPQTTPLLALPGDEENNTLRGSTPVPWLTQGTFEIYCDWLPVAIRLGQTCGLTLSPHR</sequence>
<keyword evidence="1" id="KW-1133">Transmembrane helix</keyword>
<organism evidence="2 3">
    <name type="scientific">Herpetosiphon gulosus</name>
    <dbReference type="NCBI Taxonomy" id="1973496"/>
    <lineage>
        <taxon>Bacteria</taxon>
        <taxon>Bacillati</taxon>
        <taxon>Chloroflexota</taxon>
        <taxon>Chloroflexia</taxon>
        <taxon>Herpetosiphonales</taxon>
        <taxon>Herpetosiphonaceae</taxon>
        <taxon>Herpetosiphon</taxon>
    </lineage>
</organism>
<comment type="caution">
    <text evidence="2">The sequence shown here is derived from an EMBL/GenBank/DDBJ whole genome shotgun (WGS) entry which is preliminary data.</text>
</comment>
<evidence type="ECO:0000313" key="2">
    <source>
        <dbReference type="EMBL" id="GAA5526777.1"/>
    </source>
</evidence>
<protein>
    <submittedName>
        <fullName evidence="2">Uncharacterized protein</fullName>
    </submittedName>
</protein>
<name>A0ABP9WUA8_9CHLR</name>
<accession>A0ABP9WUA8</accession>
<evidence type="ECO:0000256" key="1">
    <source>
        <dbReference type="SAM" id="Phobius"/>
    </source>
</evidence>
<dbReference type="EMBL" id="BAABRU010000002">
    <property type="protein sequence ID" value="GAA5526777.1"/>
    <property type="molecule type" value="Genomic_DNA"/>
</dbReference>